<feature type="compositionally biased region" description="Low complexity" evidence="2">
    <location>
        <begin position="321"/>
        <end position="331"/>
    </location>
</feature>
<dbReference type="AlphaFoldDB" id="A0A6A6GT34"/>
<feature type="region of interest" description="Disordered" evidence="2">
    <location>
        <begin position="1"/>
        <end position="357"/>
    </location>
</feature>
<protein>
    <submittedName>
        <fullName evidence="3">Uncharacterized protein</fullName>
    </submittedName>
</protein>
<keyword evidence="4" id="KW-1185">Reference proteome</keyword>
<evidence type="ECO:0000313" key="3">
    <source>
        <dbReference type="EMBL" id="KAF2228769.1"/>
    </source>
</evidence>
<sequence>MKKSFAAKRTPRKIGRDDDDAPINSSEDAPKAPNSEPIVRRPGLSSKPKKGSSLRLSFGPDTKSTEPSQDDSDDVFAPKKSHLNRVTQDSKPHPLRASLSTDRLPFRANTPSDQPSYSASYLTELRKSTPSRPAPSSSSAATPSDPTTTSPRALDIASKFGLSASSALATSHPSIPTDGEIREKKARRARLAQEQRAEEYIGLSASGSSASGSASDEEEDSDGNVVKRFTPGSRSRSRRRKPESRLQREDEDIAEGYDELVEDGRVALGRRAEREEKVRRRREMAERIREAEGGGVVGGGDGEESAEGERDEEEATRHAAYEAAQTAAGAYGVPGTSSSLRRREERAAMERLKGPKKMTAVPELGTVLAKLREEVQRKEYARMMKARELEELKKEQGEIAVEEVRIQQELKEAGRRYEELKAEAGIQRQANGSGGTEMVKVERGLESFGSMPMAVDGDSSDE</sequence>
<feature type="compositionally biased region" description="Basic and acidic residues" evidence="2">
    <location>
        <begin position="341"/>
        <end position="353"/>
    </location>
</feature>
<name>A0A6A6GT34_VIRVR</name>
<dbReference type="Proteomes" id="UP000800092">
    <property type="component" value="Unassembled WGS sequence"/>
</dbReference>
<feature type="coiled-coil region" evidence="1">
    <location>
        <begin position="392"/>
        <end position="430"/>
    </location>
</feature>
<dbReference type="GO" id="GO:0071008">
    <property type="term" value="C:U2-type post-mRNA release spliceosomal complex"/>
    <property type="evidence" value="ECO:0007669"/>
    <property type="project" value="InterPro"/>
</dbReference>
<dbReference type="OrthoDB" id="429427at2759"/>
<feature type="compositionally biased region" description="Low complexity" evidence="2">
    <location>
        <begin position="204"/>
        <end position="214"/>
    </location>
</feature>
<dbReference type="Pfam" id="PF15458">
    <property type="entry name" value="NTR2"/>
    <property type="match status" value="1"/>
</dbReference>
<feature type="compositionally biased region" description="Polar residues" evidence="2">
    <location>
        <begin position="109"/>
        <end position="121"/>
    </location>
</feature>
<feature type="compositionally biased region" description="Low complexity" evidence="2">
    <location>
        <begin position="128"/>
        <end position="153"/>
    </location>
</feature>
<accession>A0A6A6GT34</accession>
<evidence type="ECO:0000256" key="1">
    <source>
        <dbReference type="SAM" id="Coils"/>
    </source>
</evidence>
<keyword evidence="1" id="KW-0175">Coiled coil</keyword>
<organism evidence="3 4">
    <name type="scientific">Viridothelium virens</name>
    <name type="common">Speckled blister lichen</name>
    <name type="synonym">Trypethelium virens</name>
    <dbReference type="NCBI Taxonomy" id="1048519"/>
    <lineage>
        <taxon>Eukaryota</taxon>
        <taxon>Fungi</taxon>
        <taxon>Dikarya</taxon>
        <taxon>Ascomycota</taxon>
        <taxon>Pezizomycotina</taxon>
        <taxon>Dothideomycetes</taxon>
        <taxon>Dothideomycetes incertae sedis</taxon>
        <taxon>Trypetheliales</taxon>
        <taxon>Trypetheliaceae</taxon>
        <taxon>Viridothelium</taxon>
    </lineage>
</organism>
<feature type="compositionally biased region" description="Acidic residues" evidence="2">
    <location>
        <begin position="301"/>
        <end position="314"/>
    </location>
</feature>
<dbReference type="EMBL" id="ML991894">
    <property type="protein sequence ID" value="KAF2228769.1"/>
    <property type="molecule type" value="Genomic_DNA"/>
</dbReference>
<dbReference type="GO" id="GO:0000390">
    <property type="term" value="P:spliceosomal complex disassembly"/>
    <property type="evidence" value="ECO:0007669"/>
    <property type="project" value="InterPro"/>
</dbReference>
<evidence type="ECO:0000256" key="2">
    <source>
        <dbReference type="SAM" id="MobiDB-lite"/>
    </source>
</evidence>
<feature type="compositionally biased region" description="Basic and acidic residues" evidence="2">
    <location>
        <begin position="262"/>
        <end position="292"/>
    </location>
</feature>
<feature type="compositionally biased region" description="Basic residues" evidence="2">
    <location>
        <begin position="1"/>
        <end position="13"/>
    </location>
</feature>
<evidence type="ECO:0000313" key="4">
    <source>
        <dbReference type="Proteomes" id="UP000800092"/>
    </source>
</evidence>
<feature type="compositionally biased region" description="Polar residues" evidence="2">
    <location>
        <begin position="163"/>
        <end position="174"/>
    </location>
</feature>
<feature type="compositionally biased region" description="Acidic residues" evidence="2">
    <location>
        <begin position="249"/>
        <end position="261"/>
    </location>
</feature>
<gene>
    <name evidence="3" type="ORF">EV356DRAFT_581363</name>
</gene>
<proteinExistence type="predicted"/>
<dbReference type="InterPro" id="IPR028211">
    <property type="entry name" value="Ntr2"/>
</dbReference>
<reference evidence="3" key="1">
    <citation type="journal article" date="2020" name="Stud. Mycol.">
        <title>101 Dothideomycetes genomes: a test case for predicting lifestyles and emergence of pathogens.</title>
        <authorList>
            <person name="Haridas S."/>
            <person name="Albert R."/>
            <person name="Binder M."/>
            <person name="Bloem J."/>
            <person name="Labutti K."/>
            <person name="Salamov A."/>
            <person name="Andreopoulos B."/>
            <person name="Baker S."/>
            <person name="Barry K."/>
            <person name="Bills G."/>
            <person name="Bluhm B."/>
            <person name="Cannon C."/>
            <person name="Castanera R."/>
            <person name="Culley D."/>
            <person name="Daum C."/>
            <person name="Ezra D."/>
            <person name="Gonzalez J."/>
            <person name="Henrissat B."/>
            <person name="Kuo A."/>
            <person name="Liang C."/>
            <person name="Lipzen A."/>
            <person name="Lutzoni F."/>
            <person name="Magnuson J."/>
            <person name="Mondo S."/>
            <person name="Nolan M."/>
            <person name="Ohm R."/>
            <person name="Pangilinan J."/>
            <person name="Park H.-J."/>
            <person name="Ramirez L."/>
            <person name="Alfaro M."/>
            <person name="Sun H."/>
            <person name="Tritt A."/>
            <person name="Yoshinaga Y."/>
            <person name="Zwiers L.-H."/>
            <person name="Turgeon B."/>
            <person name="Goodwin S."/>
            <person name="Spatafora J."/>
            <person name="Crous P."/>
            <person name="Grigoriev I."/>
        </authorList>
    </citation>
    <scope>NUCLEOTIDE SEQUENCE</scope>
    <source>
        <strain evidence="3">Tuck. ex Michener</strain>
    </source>
</reference>